<feature type="domain" description="Imelysin-like" evidence="4">
    <location>
        <begin position="31"/>
        <end position="305"/>
    </location>
</feature>
<name>A0A1H8M8T6_9RHOB</name>
<evidence type="ECO:0000256" key="3">
    <source>
        <dbReference type="SAM" id="SignalP"/>
    </source>
</evidence>
<accession>A0A1H8M8T6</accession>
<evidence type="ECO:0000256" key="1">
    <source>
        <dbReference type="ARBA" id="ARBA00004196"/>
    </source>
</evidence>
<gene>
    <name evidence="5" type="ORF">SAMN05216227_105114</name>
</gene>
<evidence type="ECO:0000256" key="2">
    <source>
        <dbReference type="ARBA" id="ARBA00022729"/>
    </source>
</evidence>
<dbReference type="EMBL" id="FOCO01000051">
    <property type="protein sequence ID" value="SEO13628.1"/>
    <property type="molecule type" value="Genomic_DNA"/>
</dbReference>
<comment type="subcellular location">
    <subcellularLocation>
        <location evidence="1">Cell envelope</location>
    </subcellularLocation>
</comment>
<sequence length="326" mass="34594">MIRSLARSFAVTLCFATPAWADFPQAVSGHILPGYANLAEATGTLADTATQTCDMAALRPAYHAAFDAWMGVQHLRFGPSEVEGRGLSIAFWPDPKGSGARAQMALLTGDQAALEPDMFAQQSIAARGLFALERLLYPSADLPADPCPLIRATATDLARTAQAINADWQNTYAQTVLTAGEAGNTTYLTRPEVRQALFTQLVTALEFTDDNRLGRPLASFTQPRPERAEAVASGRSLRNITLSLQAQRALVLALTPDAPLTIAGFDHALALAGALDDPTLAGVATPEGRLKIEILQQTIEALRDTVLAELGPELDVGIGFNAADGD</sequence>
<protein>
    <recommendedName>
        <fullName evidence="4">Imelysin-like domain-containing protein</fullName>
    </recommendedName>
</protein>
<reference evidence="5 6" key="1">
    <citation type="submission" date="2016-10" db="EMBL/GenBank/DDBJ databases">
        <authorList>
            <person name="de Groot N.N."/>
        </authorList>
    </citation>
    <scope>NUCLEOTIDE SEQUENCE [LARGE SCALE GENOMIC DNA]</scope>
    <source>
        <strain evidence="5 6">CGMCC 1.10836</strain>
    </source>
</reference>
<dbReference type="RefSeq" id="WP_050519520.1">
    <property type="nucleotide sequence ID" value="NZ_FOCO01000051.1"/>
</dbReference>
<feature type="signal peptide" evidence="3">
    <location>
        <begin position="1"/>
        <end position="21"/>
    </location>
</feature>
<dbReference type="InterPro" id="IPR018976">
    <property type="entry name" value="Imelysin-like"/>
</dbReference>
<dbReference type="STRING" id="1077947.SAMN05216227_105114"/>
<dbReference type="AlphaFoldDB" id="A0A1H8M8T6"/>
<dbReference type="Proteomes" id="UP000183002">
    <property type="component" value="Unassembled WGS sequence"/>
</dbReference>
<organism evidence="5 6">
    <name type="scientific">Pseudorhodobacter antarcticus</name>
    <dbReference type="NCBI Taxonomy" id="1077947"/>
    <lineage>
        <taxon>Bacteria</taxon>
        <taxon>Pseudomonadati</taxon>
        <taxon>Pseudomonadota</taxon>
        <taxon>Alphaproteobacteria</taxon>
        <taxon>Rhodobacterales</taxon>
        <taxon>Paracoccaceae</taxon>
        <taxon>Pseudorhodobacter</taxon>
    </lineage>
</organism>
<keyword evidence="6" id="KW-1185">Reference proteome</keyword>
<dbReference type="InterPro" id="IPR034984">
    <property type="entry name" value="Imelysin-like_IPPA"/>
</dbReference>
<dbReference type="GO" id="GO:0030313">
    <property type="term" value="C:cell envelope"/>
    <property type="evidence" value="ECO:0007669"/>
    <property type="project" value="UniProtKB-SubCell"/>
</dbReference>
<dbReference type="InterPro" id="IPR038352">
    <property type="entry name" value="Imelysin_sf"/>
</dbReference>
<evidence type="ECO:0000313" key="5">
    <source>
        <dbReference type="EMBL" id="SEO13628.1"/>
    </source>
</evidence>
<dbReference type="Gene3D" id="1.20.1420.20">
    <property type="entry name" value="M75 peptidase, HXXE motif"/>
    <property type="match status" value="1"/>
</dbReference>
<feature type="chain" id="PRO_5010303929" description="Imelysin-like domain-containing protein" evidence="3">
    <location>
        <begin position="22"/>
        <end position="326"/>
    </location>
</feature>
<proteinExistence type="predicted"/>
<dbReference type="OrthoDB" id="5729110at2"/>
<dbReference type="Pfam" id="PF09375">
    <property type="entry name" value="Peptidase_M75"/>
    <property type="match status" value="1"/>
</dbReference>
<evidence type="ECO:0000313" key="6">
    <source>
        <dbReference type="Proteomes" id="UP000183002"/>
    </source>
</evidence>
<dbReference type="CDD" id="cd14659">
    <property type="entry name" value="Imelysin-like_IPPA"/>
    <property type="match status" value="1"/>
</dbReference>
<keyword evidence="2 3" id="KW-0732">Signal</keyword>
<evidence type="ECO:0000259" key="4">
    <source>
        <dbReference type="Pfam" id="PF09375"/>
    </source>
</evidence>